<dbReference type="RefSeq" id="WP_044630988.1">
    <property type="nucleotide sequence ID" value="NZ_JTDW01000001.1"/>
</dbReference>
<reference evidence="1 2" key="1">
    <citation type="submission" date="2014-11" db="EMBL/GenBank/DDBJ databases">
        <title>Tamlana sedimentorum sp. nov., isolated from shallow sand sediments of the Sea of Japan.</title>
        <authorList>
            <person name="Romanenko L.A."/>
        </authorList>
    </citation>
    <scope>NUCLEOTIDE SEQUENCE [LARGE SCALE GENOMIC DNA]</scope>
    <source>
        <strain evidence="1 2">JCM 19808</strain>
    </source>
</reference>
<dbReference type="PANTHER" id="PTHR36439">
    <property type="entry name" value="BLL4334 PROTEIN"/>
    <property type="match status" value="1"/>
</dbReference>
<protein>
    <recommendedName>
        <fullName evidence="3">DUF1697 domain-containing protein</fullName>
    </recommendedName>
</protein>
<dbReference type="PATRIC" id="fig|1435349.4.peg.123"/>
<dbReference type="Gene3D" id="3.30.70.1260">
    <property type="entry name" value="bacterial protein sp0830 like"/>
    <property type="match status" value="1"/>
</dbReference>
<dbReference type="SUPFAM" id="SSF160379">
    <property type="entry name" value="SP0830-like"/>
    <property type="match status" value="1"/>
</dbReference>
<dbReference type="Gene3D" id="3.30.70.1280">
    <property type="entry name" value="SP0830-like domains"/>
    <property type="match status" value="1"/>
</dbReference>
<dbReference type="PIRSF" id="PIRSF008502">
    <property type="entry name" value="UCP008502"/>
    <property type="match status" value="1"/>
</dbReference>
<dbReference type="PANTHER" id="PTHR36439:SF1">
    <property type="entry name" value="DUF1697 DOMAIN-CONTAINING PROTEIN"/>
    <property type="match status" value="1"/>
</dbReference>
<proteinExistence type="predicted"/>
<name>A0A0D7WD02_9FLAO</name>
<sequence length="176" mass="20097">MKTFIALLRGINVSGKNKIPMADLRVLLTESGLQNVQTYIQSGNVVFESSEENNNILETLINQAIAKKFKFNVPILVLTPKELSVIFNNSPFPQEQKENSYFTFLFQAPNNSLIEEVSELNYPNESFKITPNCVYFYSSIGYGRAKCNNNFFERKLQVTATVRNYKTTLKLMDLSN</sequence>
<evidence type="ECO:0000313" key="2">
    <source>
        <dbReference type="Proteomes" id="UP000032578"/>
    </source>
</evidence>
<dbReference type="OrthoDB" id="9806494at2"/>
<keyword evidence="2" id="KW-1185">Reference proteome</keyword>
<dbReference type="EMBL" id="JTDW01000001">
    <property type="protein sequence ID" value="KJD36991.1"/>
    <property type="molecule type" value="Genomic_DNA"/>
</dbReference>
<dbReference type="Proteomes" id="UP000032578">
    <property type="component" value="Unassembled WGS sequence"/>
</dbReference>
<dbReference type="AlphaFoldDB" id="A0A0D7WD02"/>
<evidence type="ECO:0008006" key="3">
    <source>
        <dbReference type="Google" id="ProtNLM"/>
    </source>
</evidence>
<dbReference type="STRING" id="1435349.PW52_00600"/>
<dbReference type="Pfam" id="PF08002">
    <property type="entry name" value="DUF1697"/>
    <property type="match status" value="1"/>
</dbReference>
<gene>
    <name evidence="1" type="ORF">PW52_00600</name>
</gene>
<dbReference type="InterPro" id="IPR012545">
    <property type="entry name" value="DUF1697"/>
</dbReference>
<organism evidence="1 2">
    <name type="scientific">Neotamlana sedimentorum</name>
    <dbReference type="NCBI Taxonomy" id="1435349"/>
    <lineage>
        <taxon>Bacteria</taxon>
        <taxon>Pseudomonadati</taxon>
        <taxon>Bacteroidota</taxon>
        <taxon>Flavobacteriia</taxon>
        <taxon>Flavobacteriales</taxon>
        <taxon>Flavobacteriaceae</taxon>
        <taxon>Neotamlana</taxon>
    </lineage>
</organism>
<comment type="caution">
    <text evidence="1">The sequence shown here is derived from an EMBL/GenBank/DDBJ whole genome shotgun (WGS) entry which is preliminary data.</text>
</comment>
<evidence type="ECO:0000313" key="1">
    <source>
        <dbReference type="EMBL" id="KJD36991.1"/>
    </source>
</evidence>
<accession>A0A0D7WD02</accession>